<sequence length="116" mass="13002">MAYEQKRKPAASRKAEGIRTVFIEKHGEKGHLDNQLLTLRKMGYELAEGELGWEAKISQAAYQKIEDEAHTRARAQVDGTRAISRDEHDDGMYQSTVESLSPVSAEDLLETLGVDE</sequence>
<organism evidence="2 3">
    <name type="scientific">Fimbriimonas ginsengisoli Gsoil 348</name>
    <dbReference type="NCBI Taxonomy" id="661478"/>
    <lineage>
        <taxon>Bacteria</taxon>
        <taxon>Bacillati</taxon>
        <taxon>Armatimonadota</taxon>
        <taxon>Fimbriimonadia</taxon>
        <taxon>Fimbriimonadales</taxon>
        <taxon>Fimbriimonadaceae</taxon>
        <taxon>Fimbriimonas</taxon>
    </lineage>
</organism>
<keyword evidence="3" id="KW-1185">Reference proteome</keyword>
<protein>
    <submittedName>
        <fullName evidence="2">Uncharacterized protein</fullName>
    </submittedName>
</protein>
<evidence type="ECO:0000313" key="3">
    <source>
        <dbReference type="Proteomes" id="UP000027982"/>
    </source>
</evidence>
<dbReference type="EMBL" id="CP007139">
    <property type="protein sequence ID" value="AIE86983.1"/>
    <property type="molecule type" value="Genomic_DNA"/>
</dbReference>
<dbReference type="RefSeq" id="WP_025229093.1">
    <property type="nucleotide sequence ID" value="NZ_CP007139.1"/>
</dbReference>
<feature type="region of interest" description="Disordered" evidence="1">
    <location>
        <begin position="73"/>
        <end position="100"/>
    </location>
</feature>
<evidence type="ECO:0000256" key="1">
    <source>
        <dbReference type="SAM" id="MobiDB-lite"/>
    </source>
</evidence>
<reference evidence="2 3" key="1">
    <citation type="journal article" date="2014" name="PLoS ONE">
        <title>The first complete genome sequence of the class fimbriimonadia in the phylum armatimonadetes.</title>
        <authorList>
            <person name="Hu Z.Y."/>
            <person name="Wang Y.Z."/>
            <person name="Im W.T."/>
            <person name="Wang S.Y."/>
            <person name="Zhao G.P."/>
            <person name="Zheng H.J."/>
            <person name="Quan Z.X."/>
        </authorList>
    </citation>
    <scope>NUCLEOTIDE SEQUENCE [LARGE SCALE GENOMIC DNA]</scope>
    <source>
        <strain evidence="2">Gsoil 348</strain>
    </source>
</reference>
<dbReference type="AlphaFoldDB" id="A0A068NTX0"/>
<dbReference type="HOGENOM" id="CLU_2093207_0_0_0"/>
<dbReference type="Proteomes" id="UP000027982">
    <property type="component" value="Chromosome"/>
</dbReference>
<proteinExistence type="predicted"/>
<dbReference type="KEGG" id="fgi:OP10G_3615"/>
<accession>A0A068NTX0</accession>
<name>A0A068NTX0_FIMGI</name>
<gene>
    <name evidence="2" type="ORF">OP10G_3615</name>
</gene>
<dbReference type="STRING" id="661478.OP10G_3615"/>
<evidence type="ECO:0000313" key="2">
    <source>
        <dbReference type="EMBL" id="AIE86983.1"/>
    </source>
</evidence>